<reference evidence="6" key="2">
    <citation type="submission" date="2021-04" db="EMBL/GenBank/DDBJ databases">
        <authorList>
            <person name="Gilroy R."/>
        </authorList>
    </citation>
    <scope>NUCLEOTIDE SEQUENCE</scope>
    <source>
        <strain evidence="6">ChiHecec2B26-12326</strain>
    </source>
</reference>
<name>A0A9D1XS52_9BACT</name>
<evidence type="ECO:0000256" key="3">
    <source>
        <dbReference type="ARBA" id="ARBA00023239"/>
    </source>
</evidence>
<gene>
    <name evidence="6" type="ORF">H9848_08730</name>
</gene>
<comment type="caution">
    <text evidence="6">The sequence shown here is derived from an EMBL/GenBank/DDBJ whole genome shotgun (WGS) entry which is preliminary data.</text>
</comment>
<dbReference type="GO" id="GO:0008654">
    <property type="term" value="P:phospholipid biosynthetic process"/>
    <property type="evidence" value="ECO:0007669"/>
    <property type="project" value="InterPro"/>
</dbReference>
<evidence type="ECO:0000313" key="6">
    <source>
        <dbReference type="EMBL" id="HIX86671.1"/>
    </source>
</evidence>
<dbReference type="Pfam" id="PF02666">
    <property type="entry name" value="PS_Dcarbxylase"/>
    <property type="match status" value="1"/>
</dbReference>
<keyword evidence="1" id="KW-0210">Decarboxylase</keyword>
<evidence type="ECO:0000313" key="7">
    <source>
        <dbReference type="Proteomes" id="UP000823847"/>
    </source>
</evidence>
<feature type="chain" id="PRO_5039039128" evidence="5">
    <location>
        <begin position="27"/>
        <end position="431"/>
    </location>
</feature>
<dbReference type="GO" id="GO:0004609">
    <property type="term" value="F:phosphatidylserine decarboxylase activity"/>
    <property type="evidence" value="ECO:0007669"/>
    <property type="project" value="InterPro"/>
</dbReference>
<evidence type="ECO:0000256" key="4">
    <source>
        <dbReference type="ARBA" id="ARBA00023317"/>
    </source>
</evidence>
<keyword evidence="3" id="KW-0456">Lyase</keyword>
<evidence type="ECO:0000256" key="2">
    <source>
        <dbReference type="ARBA" id="ARBA00023145"/>
    </source>
</evidence>
<dbReference type="Proteomes" id="UP000823847">
    <property type="component" value="Unassembled WGS sequence"/>
</dbReference>
<keyword evidence="4" id="KW-0670">Pyruvate</keyword>
<dbReference type="PANTHER" id="PTHR10067">
    <property type="entry name" value="PHOSPHATIDYLSERINE DECARBOXYLASE"/>
    <property type="match status" value="1"/>
</dbReference>
<feature type="signal peptide" evidence="5">
    <location>
        <begin position="1"/>
        <end position="26"/>
    </location>
</feature>
<evidence type="ECO:0000256" key="1">
    <source>
        <dbReference type="ARBA" id="ARBA00022793"/>
    </source>
</evidence>
<sequence length="431" mass="48678">MRNLVNTPLRILLPVFLLIAFLSCQNNNNNEAGEEKLYSATTRKLVDLVESDQRVKSLLTEAIEKGKTINPDKSTNPAQSLEEYYDFIDYSQTAMPWDVIFCPGQPTIFGRMYQALCYCYFINCMPLESLEGETLFTNSVQYVEPYRSWLVDYCKSWGSFLSSPESWNEEYERLMMQQEELGMTKGWYEDPSNWNSFNDFFCRRLASPDQRPVASPDDNSIVASPADCVPQGVWAIDDESYIITDEKIAVKSRVFNSIRNLIGADSPYRDAFAGGTFYHAFLNANDYHRYHFPLSGVIRELRIIPGDDALGGTITWEPDLQQYVVDCSVPGWQSIETRGLAILETDSHGLVAVMPIGMSQVASVNFTEGLEVGQRVEKGDELGYFMFGGSDFVLVFQKGADFQLTSPKDGDGAWQHILMGEKLGELKSVND</sequence>
<dbReference type="PANTHER" id="PTHR10067:SF13">
    <property type="entry name" value="PHOSPHATIDYLSERINE DECARBOXYLASE"/>
    <property type="match status" value="1"/>
</dbReference>
<dbReference type="InterPro" id="IPR003817">
    <property type="entry name" value="PS_Dcarbxylase"/>
</dbReference>
<dbReference type="PROSITE" id="PS51257">
    <property type="entry name" value="PROKAR_LIPOPROTEIN"/>
    <property type="match status" value="1"/>
</dbReference>
<reference evidence="6" key="1">
    <citation type="journal article" date="2021" name="PeerJ">
        <title>Extensive microbial diversity within the chicken gut microbiome revealed by metagenomics and culture.</title>
        <authorList>
            <person name="Gilroy R."/>
            <person name="Ravi A."/>
            <person name="Getino M."/>
            <person name="Pursley I."/>
            <person name="Horton D.L."/>
            <person name="Alikhan N.F."/>
            <person name="Baker D."/>
            <person name="Gharbi K."/>
            <person name="Hall N."/>
            <person name="Watson M."/>
            <person name="Adriaenssens E.M."/>
            <person name="Foster-Nyarko E."/>
            <person name="Jarju S."/>
            <person name="Secka A."/>
            <person name="Antonio M."/>
            <person name="Oren A."/>
            <person name="Chaudhuri R.R."/>
            <person name="La Ragione R."/>
            <person name="Hildebrand F."/>
            <person name="Pallen M.J."/>
        </authorList>
    </citation>
    <scope>NUCLEOTIDE SEQUENCE</scope>
    <source>
        <strain evidence="6">ChiHecec2B26-12326</strain>
    </source>
</reference>
<evidence type="ECO:0000256" key="5">
    <source>
        <dbReference type="SAM" id="SignalP"/>
    </source>
</evidence>
<dbReference type="EMBL" id="DXEN01000066">
    <property type="protein sequence ID" value="HIX86671.1"/>
    <property type="molecule type" value="Genomic_DNA"/>
</dbReference>
<accession>A0A9D1XS52</accession>
<organism evidence="6 7">
    <name type="scientific">Candidatus Parabacteroides intestinigallinarum</name>
    <dbReference type="NCBI Taxonomy" id="2838722"/>
    <lineage>
        <taxon>Bacteria</taxon>
        <taxon>Pseudomonadati</taxon>
        <taxon>Bacteroidota</taxon>
        <taxon>Bacteroidia</taxon>
        <taxon>Bacteroidales</taxon>
        <taxon>Tannerellaceae</taxon>
        <taxon>Parabacteroides</taxon>
    </lineage>
</organism>
<dbReference type="AlphaFoldDB" id="A0A9D1XS52"/>
<keyword evidence="5" id="KW-0732">Signal</keyword>
<protein>
    <submittedName>
        <fullName evidence="6">Phosphatidylserine decarboxylase</fullName>
    </submittedName>
</protein>
<keyword evidence="2" id="KW-0865">Zymogen</keyword>
<proteinExistence type="predicted"/>